<keyword evidence="1" id="KW-1133">Transmembrane helix</keyword>
<evidence type="ECO:0000256" key="1">
    <source>
        <dbReference type="SAM" id="Phobius"/>
    </source>
</evidence>
<keyword evidence="1" id="KW-0472">Membrane</keyword>
<proteinExistence type="predicted"/>
<organism evidence="2">
    <name type="scientific">viral metagenome</name>
    <dbReference type="NCBI Taxonomy" id="1070528"/>
    <lineage>
        <taxon>unclassified sequences</taxon>
        <taxon>metagenomes</taxon>
        <taxon>organismal metagenomes</taxon>
    </lineage>
</organism>
<dbReference type="EMBL" id="MN739185">
    <property type="protein sequence ID" value="QHS92681.1"/>
    <property type="molecule type" value="Genomic_DNA"/>
</dbReference>
<protein>
    <submittedName>
        <fullName evidence="2">Uncharacterized protein</fullName>
    </submittedName>
</protein>
<dbReference type="AlphaFoldDB" id="A0A6C0BLR0"/>
<feature type="transmembrane region" description="Helical" evidence="1">
    <location>
        <begin position="50"/>
        <end position="70"/>
    </location>
</feature>
<keyword evidence="1" id="KW-0812">Transmembrane</keyword>
<sequence>MLLSEAFRTTALMFIMVVVFIFLIKPQLFFDRHGQIKPFGLQSGEEMTPIPLVMGLYGLMFIIYCIAVYVS</sequence>
<accession>A0A6C0BLR0</accession>
<reference evidence="2" key="1">
    <citation type="journal article" date="2020" name="Nature">
        <title>Giant virus diversity and host interactions through global metagenomics.</title>
        <authorList>
            <person name="Schulz F."/>
            <person name="Roux S."/>
            <person name="Paez-Espino D."/>
            <person name="Jungbluth S."/>
            <person name="Walsh D.A."/>
            <person name="Denef V.J."/>
            <person name="McMahon K.D."/>
            <person name="Konstantinidis K.T."/>
            <person name="Eloe-Fadrosh E.A."/>
            <person name="Kyrpides N.C."/>
            <person name="Woyke T."/>
        </authorList>
    </citation>
    <scope>NUCLEOTIDE SEQUENCE</scope>
    <source>
        <strain evidence="2">GVMAG-M-3300014204-73</strain>
    </source>
</reference>
<feature type="transmembrane region" description="Helical" evidence="1">
    <location>
        <begin position="12"/>
        <end position="30"/>
    </location>
</feature>
<evidence type="ECO:0000313" key="2">
    <source>
        <dbReference type="EMBL" id="QHS92681.1"/>
    </source>
</evidence>
<name>A0A6C0BLR0_9ZZZZ</name>